<keyword evidence="2" id="KW-1185">Reference proteome</keyword>
<reference evidence="1" key="1">
    <citation type="submission" date="2021-05" db="EMBL/GenBank/DDBJ databases">
        <authorList>
            <person name="Scholz U."/>
            <person name="Mascher M."/>
            <person name="Fiebig A."/>
        </authorList>
    </citation>
    <scope>NUCLEOTIDE SEQUENCE [LARGE SCALE GENOMIC DNA]</scope>
</reference>
<accession>A0ACD5U581</accession>
<evidence type="ECO:0000313" key="1">
    <source>
        <dbReference type="EnsemblPlants" id="AVESA.00010b.r2.1DG0181720.1.CDS"/>
    </source>
</evidence>
<reference evidence="1" key="2">
    <citation type="submission" date="2025-09" db="UniProtKB">
        <authorList>
            <consortium name="EnsemblPlants"/>
        </authorList>
    </citation>
    <scope>IDENTIFICATION</scope>
</reference>
<dbReference type="Proteomes" id="UP001732700">
    <property type="component" value="Chromosome 1D"/>
</dbReference>
<proteinExistence type="predicted"/>
<evidence type="ECO:0000313" key="2">
    <source>
        <dbReference type="Proteomes" id="UP001732700"/>
    </source>
</evidence>
<dbReference type="EnsemblPlants" id="AVESA.00010b.r2.1DG0181720.1">
    <property type="protein sequence ID" value="AVESA.00010b.r2.1DG0181720.1.CDS"/>
    <property type="gene ID" value="AVESA.00010b.r2.1DG0181720"/>
</dbReference>
<sequence>MAKLGLLGTPLLALAIGAVVVALTATACDAAGFVARSIYVNNKQPADFKTIQEAINSIPFGNSQWIRIHVAAGVYIEKVEIPFNKSFILLEGEGRDQTFIQWSDHAGGDSGTASSPTFAAYSPDFMARDITFKNSYDGVRDMAQAIAALIAGNHSSFYGCGFISVQDTLSDMSGMHYYENCYIEGSMDFIWGNGQSIFQGCELSTGKSSVMPGFITAQGRDNDTEDTGFVFKGCKVTGVTPTYLGRAWRAYARVIFYQTDMSDIVVSQGWYAWNYKGREGSLTMVESGCTGKGSNTTGRVPWAKTLSSQEIAKFVDVSYVSPDGWLAAQPR</sequence>
<protein>
    <submittedName>
        <fullName evidence="1">Uncharacterized protein</fullName>
    </submittedName>
</protein>
<name>A0ACD5U581_AVESA</name>
<organism evidence="1 2">
    <name type="scientific">Avena sativa</name>
    <name type="common">Oat</name>
    <dbReference type="NCBI Taxonomy" id="4498"/>
    <lineage>
        <taxon>Eukaryota</taxon>
        <taxon>Viridiplantae</taxon>
        <taxon>Streptophyta</taxon>
        <taxon>Embryophyta</taxon>
        <taxon>Tracheophyta</taxon>
        <taxon>Spermatophyta</taxon>
        <taxon>Magnoliopsida</taxon>
        <taxon>Liliopsida</taxon>
        <taxon>Poales</taxon>
        <taxon>Poaceae</taxon>
        <taxon>BOP clade</taxon>
        <taxon>Pooideae</taxon>
        <taxon>Poodae</taxon>
        <taxon>Poeae</taxon>
        <taxon>Poeae Chloroplast Group 1 (Aveneae type)</taxon>
        <taxon>Aveninae</taxon>
        <taxon>Avena</taxon>
    </lineage>
</organism>